<dbReference type="InterPro" id="IPR033919">
    <property type="entry name" value="TSA/FSA_arc/bac"/>
</dbReference>
<keyword evidence="3" id="KW-1185">Reference proteome</keyword>
<dbReference type="CDD" id="cd00956">
    <property type="entry name" value="Transaldolase_FSA"/>
    <property type="match status" value="1"/>
</dbReference>
<gene>
    <name evidence="2" type="ORF">J120_02180</name>
</gene>
<dbReference type="Pfam" id="PF00923">
    <property type="entry name" value="TAL_FSA"/>
    <property type="match status" value="1"/>
</dbReference>
<organism evidence="2 3">
    <name type="scientific">candidate division TM6 bacterium JCVI TM6SC1</name>
    <dbReference type="NCBI Taxonomy" id="1306947"/>
    <lineage>
        <taxon>Bacteria</taxon>
        <taxon>Candidatus Babelota</taxon>
        <taxon>Vermiphilus</taxon>
    </lineage>
</organism>
<proteinExistence type="predicted"/>
<evidence type="ECO:0000313" key="3">
    <source>
        <dbReference type="Proteomes" id="UP000032214"/>
    </source>
</evidence>
<dbReference type="EMBL" id="ARQD01000002">
    <property type="protein sequence ID" value="KIX85129.1"/>
    <property type="molecule type" value="Genomic_DNA"/>
</dbReference>
<accession>A0A0D2GP23</accession>
<evidence type="ECO:0000313" key="2">
    <source>
        <dbReference type="EMBL" id="KIX85129.1"/>
    </source>
</evidence>
<dbReference type="InterPro" id="IPR001585">
    <property type="entry name" value="TAL/FSA"/>
</dbReference>
<protein>
    <recommendedName>
        <fullName evidence="4">Transaldolase</fullName>
    </recommendedName>
</protein>
<dbReference type="Proteomes" id="UP000032214">
    <property type="component" value="Unassembled WGS sequence"/>
</dbReference>
<evidence type="ECO:0008006" key="4">
    <source>
        <dbReference type="Google" id="ProtNLM"/>
    </source>
</evidence>
<dbReference type="InterPro" id="IPR013785">
    <property type="entry name" value="Aldolase_TIM"/>
</dbReference>
<reference evidence="2 3" key="1">
    <citation type="journal article" date="2013" name="Proc. Natl. Acad. Sci. U.S.A.">
        <title>Candidate phylum TM6 genome recovered from a hospital sink biofilm provides genomic insights into this uncultivated phylum.</title>
        <authorList>
            <person name="McLean J.S."/>
            <person name="Lombardo M.J."/>
            <person name="Badger J.H."/>
            <person name="Edlund A."/>
            <person name="Novotny M."/>
            <person name="Yee-Greenbaum J."/>
            <person name="Vyahhi N."/>
            <person name="Hall A.P."/>
            <person name="Yang Y."/>
            <person name="Dupont C.L."/>
            <person name="Ziegler M.G."/>
            <person name="Chitsaz H."/>
            <person name="Allen A.E."/>
            <person name="Yooseph S."/>
            <person name="Tesler G."/>
            <person name="Pevzner P.A."/>
            <person name="Friedman R.M."/>
            <person name="Nealson K.H."/>
            <person name="Venter J.C."/>
            <person name="Lasken R.S."/>
        </authorList>
    </citation>
    <scope>NUCLEOTIDE SEQUENCE [LARGE SCALE GENOMIC DNA]</scope>
    <source>
        <strain evidence="2 3">TM6SC1</strain>
    </source>
</reference>
<sequence length="219" mass="24538">MKIFLDTARIDEVKQWVDTGLVDGITTNPSHLSTQGDQPTQIIAQLSQLLPNKPISVQVTEHEPEAVYKQAHAIARLGPSIVVKIPCKREYYSIIGRLVEEGVLVNVTLVFTLEQSLFMCKLGAHYISPFIGRWDDLDVDGSQILYRIRAMIDTYHYNTQLLAASLRHMRHLHAAIAARVDIVTLPVTLLEQATGHLLTDAGDKKFTQDWQKLSGAIFP</sequence>
<evidence type="ECO:0000256" key="1">
    <source>
        <dbReference type="ARBA" id="ARBA00023270"/>
    </source>
</evidence>
<dbReference type="SUPFAM" id="SSF51569">
    <property type="entry name" value="Aldolase"/>
    <property type="match status" value="1"/>
</dbReference>
<keyword evidence="1" id="KW-0704">Schiff base</keyword>
<dbReference type="GO" id="GO:0005975">
    <property type="term" value="P:carbohydrate metabolic process"/>
    <property type="evidence" value="ECO:0007669"/>
    <property type="project" value="InterPro"/>
</dbReference>
<dbReference type="eggNOG" id="COG0176">
    <property type="taxonomic scope" value="Bacteria"/>
</dbReference>
<name>A0A0D2GP23_9BACT</name>
<comment type="caution">
    <text evidence="2">The sequence shown here is derived from an EMBL/GenBank/DDBJ whole genome shotgun (WGS) entry which is preliminary data.</text>
</comment>
<dbReference type="PANTHER" id="PTHR10683">
    <property type="entry name" value="TRANSALDOLASE"/>
    <property type="match status" value="1"/>
</dbReference>
<dbReference type="AlphaFoldDB" id="A0A0D2GP23"/>
<dbReference type="STRING" id="1306947.J120_02180"/>
<dbReference type="PANTHER" id="PTHR10683:SF40">
    <property type="entry name" value="FRUCTOSE-6-PHOSPHATE ALDOLASE 1-RELATED"/>
    <property type="match status" value="1"/>
</dbReference>
<dbReference type="GO" id="GO:0016832">
    <property type="term" value="F:aldehyde-lyase activity"/>
    <property type="evidence" value="ECO:0007669"/>
    <property type="project" value="InterPro"/>
</dbReference>
<dbReference type="Gene3D" id="3.20.20.70">
    <property type="entry name" value="Aldolase class I"/>
    <property type="match status" value="1"/>
</dbReference>